<dbReference type="Proteomes" id="UP000789595">
    <property type="component" value="Unassembled WGS sequence"/>
</dbReference>
<dbReference type="AlphaFoldDB" id="A0A8J2WYF6"/>
<protein>
    <submittedName>
        <fullName evidence="2">Uncharacterized protein</fullName>
    </submittedName>
</protein>
<dbReference type="EMBL" id="CAKKNE010000001">
    <property type="protein sequence ID" value="CAH0366716.1"/>
    <property type="molecule type" value="Genomic_DNA"/>
</dbReference>
<name>A0A8J2WYF6_9STRA</name>
<evidence type="ECO:0000313" key="3">
    <source>
        <dbReference type="Proteomes" id="UP000789595"/>
    </source>
</evidence>
<reference evidence="2" key="1">
    <citation type="submission" date="2021-11" db="EMBL/GenBank/DDBJ databases">
        <authorList>
            <consortium name="Genoscope - CEA"/>
            <person name="William W."/>
        </authorList>
    </citation>
    <scope>NUCLEOTIDE SEQUENCE</scope>
</reference>
<accession>A0A8J2WYF6</accession>
<dbReference type="OrthoDB" id="2148946at2759"/>
<evidence type="ECO:0000313" key="2">
    <source>
        <dbReference type="EMBL" id="CAH0366716.1"/>
    </source>
</evidence>
<dbReference type="InterPro" id="IPR011990">
    <property type="entry name" value="TPR-like_helical_dom_sf"/>
</dbReference>
<keyword evidence="3" id="KW-1185">Reference proteome</keyword>
<comment type="caution">
    <text evidence="2">The sequence shown here is derived from an EMBL/GenBank/DDBJ whole genome shotgun (WGS) entry which is preliminary data.</text>
</comment>
<gene>
    <name evidence="2" type="ORF">PECAL_1P32240</name>
</gene>
<organism evidence="2 3">
    <name type="scientific">Pelagomonas calceolata</name>
    <dbReference type="NCBI Taxonomy" id="35677"/>
    <lineage>
        <taxon>Eukaryota</taxon>
        <taxon>Sar</taxon>
        <taxon>Stramenopiles</taxon>
        <taxon>Ochrophyta</taxon>
        <taxon>Pelagophyceae</taxon>
        <taxon>Pelagomonadales</taxon>
        <taxon>Pelagomonadaceae</taxon>
        <taxon>Pelagomonas</taxon>
    </lineage>
</organism>
<proteinExistence type="predicted"/>
<dbReference type="InterPro" id="IPR052945">
    <property type="entry name" value="Mitotic_Regulator"/>
</dbReference>
<feature type="region of interest" description="Disordered" evidence="1">
    <location>
        <begin position="246"/>
        <end position="276"/>
    </location>
</feature>
<dbReference type="Gene3D" id="1.25.40.10">
    <property type="entry name" value="Tetratricopeptide repeat domain"/>
    <property type="match status" value="1"/>
</dbReference>
<sequence>MNGEEAAPEATGWWARAKARWSYSEAASEETPVEKTPHDLLKELSDLAPAEAARTLKRRGDNKRRSRAYREARACYEAAYAAAETDDSAEAAYELSLLHAHGRGTPVDKNASRTWLRTAADLGAVRAMMFVAQMSTFGGGGFEKDEHVAFEYVRRAAEKDCVQAVQQLGVRLLYGVGCERDLQRAVDELERAVELGSVDSKEDLAKARKKLRQSKSCFRKLRKCCAKCCGCRGVWSKKLKKQDSALRVKAMPSDSVRKAFSPVSAEARQQTVRPRR</sequence>
<dbReference type="Pfam" id="PF08238">
    <property type="entry name" value="Sel1"/>
    <property type="match status" value="3"/>
</dbReference>
<dbReference type="InterPro" id="IPR006597">
    <property type="entry name" value="Sel1-like"/>
</dbReference>
<dbReference type="SMART" id="SM00671">
    <property type="entry name" value="SEL1"/>
    <property type="match status" value="3"/>
</dbReference>
<dbReference type="PANTHER" id="PTHR43628:SF1">
    <property type="entry name" value="CHITIN SYNTHASE REGULATORY FACTOR 2-RELATED"/>
    <property type="match status" value="1"/>
</dbReference>
<dbReference type="SUPFAM" id="SSF81901">
    <property type="entry name" value="HCP-like"/>
    <property type="match status" value="1"/>
</dbReference>
<evidence type="ECO:0000256" key="1">
    <source>
        <dbReference type="SAM" id="MobiDB-lite"/>
    </source>
</evidence>
<feature type="compositionally biased region" description="Polar residues" evidence="1">
    <location>
        <begin position="267"/>
        <end position="276"/>
    </location>
</feature>
<dbReference type="PANTHER" id="PTHR43628">
    <property type="entry name" value="ACTIVATOR OF C KINASE PROTEIN 1-RELATED"/>
    <property type="match status" value="1"/>
</dbReference>